<organism evidence="2 3">
    <name type="scientific">Leersia perrieri</name>
    <dbReference type="NCBI Taxonomy" id="77586"/>
    <lineage>
        <taxon>Eukaryota</taxon>
        <taxon>Viridiplantae</taxon>
        <taxon>Streptophyta</taxon>
        <taxon>Embryophyta</taxon>
        <taxon>Tracheophyta</taxon>
        <taxon>Spermatophyta</taxon>
        <taxon>Magnoliopsida</taxon>
        <taxon>Liliopsida</taxon>
        <taxon>Poales</taxon>
        <taxon>Poaceae</taxon>
        <taxon>BOP clade</taxon>
        <taxon>Oryzoideae</taxon>
        <taxon>Oryzeae</taxon>
        <taxon>Oryzinae</taxon>
        <taxon>Leersia</taxon>
    </lineage>
</organism>
<feature type="region of interest" description="Disordered" evidence="1">
    <location>
        <begin position="36"/>
        <end position="72"/>
    </location>
</feature>
<protein>
    <submittedName>
        <fullName evidence="2">Uncharacterized protein</fullName>
    </submittedName>
</protein>
<feature type="region of interest" description="Disordered" evidence="1">
    <location>
        <begin position="84"/>
        <end position="116"/>
    </location>
</feature>
<proteinExistence type="predicted"/>
<reference evidence="2" key="3">
    <citation type="submission" date="2015-04" db="UniProtKB">
        <authorList>
            <consortium name="EnsemblPlants"/>
        </authorList>
    </citation>
    <scope>IDENTIFICATION</scope>
</reference>
<keyword evidence="3" id="KW-1185">Reference proteome</keyword>
<dbReference type="EnsemblPlants" id="LPERR06G16450.1">
    <property type="protein sequence ID" value="LPERR06G16450.1"/>
    <property type="gene ID" value="LPERR06G16450"/>
</dbReference>
<feature type="compositionally biased region" description="Basic and acidic residues" evidence="1">
    <location>
        <begin position="54"/>
        <end position="68"/>
    </location>
</feature>
<evidence type="ECO:0000256" key="1">
    <source>
        <dbReference type="SAM" id="MobiDB-lite"/>
    </source>
</evidence>
<dbReference type="HOGENOM" id="CLU_2137687_0_0_1"/>
<reference evidence="2 3" key="1">
    <citation type="submission" date="2012-08" db="EMBL/GenBank/DDBJ databases">
        <title>Oryza genome evolution.</title>
        <authorList>
            <person name="Wing R.A."/>
        </authorList>
    </citation>
    <scope>NUCLEOTIDE SEQUENCE</scope>
</reference>
<evidence type="ECO:0000313" key="3">
    <source>
        <dbReference type="Proteomes" id="UP000032180"/>
    </source>
</evidence>
<accession>A0A0D9WRP2</accession>
<dbReference type="Proteomes" id="UP000032180">
    <property type="component" value="Chromosome 6"/>
</dbReference>
<sequence>MENFTDRTRLLAVLLVIVSAVIMSFSVDVCHGAREGGTVARTDQGDLPGYYGRRSTDPYYGRRGEPLDPNRGICYRGNCPGPYRPRPYPYRSTPPTSSSPSSSPPPPLEKGEIPPP</sequence>
<feature type="compositionally biased region" description="Low complexity" evidence="1">
    <location>
        <begin position="89"/>
        <end position="101"/>
    </location>
</feature>
<reference evidence="3" key="2">
    <citation type="submission" date="2013-12" db="EMBL/GenBank/DDBJ databases">
        <authorList>
            <person name="Yu Y."/>
            <person name="Lee S."/>
            <person name="de Baynast K."/>
            <person name="Wissotski M."/>
            <person name="Liu L."/>
            <person name="Talag J."/>
            <person name="Goicoechea J."/>
            <person name="Angelova A."/>
            <person name="Jetty R."/>
            <person name="Kudrna D."/>
            <person name="Golser W."/>
            <person name="Rivera L."/>
            <person name="Zhang J."/>
            <person name="Wing R."/>
        </authorList>
    </citation>
    <scope>NUCLEOTIDE SEQUENCE</scope>
</reference>
<dbReference type="Gramene" id="LPERR06G16450.1">
    <property type="protein sequence ID" value="LPERR06G16450.1"/>
    <property type="gene ID" value="LPERR06G16450"/>
</dbReference>
<evidence type="ECO:0000313" key="2">
    <source>
        <dbReference type="EnsemblPlants" id="LPERR06G16450.1"/>
    </source>
</evidence>
<dbReference type="AlphaFoldDB" id="A0A0D9WRP2"/>
<name>A0A0D9WRP2_9ORYZ</name>